<evidence type="ECO:0000313" key="7">
    <source>
        <dbReference type="EMBL" id="MFD1056587.1"/>
    </source>
</evidence>
<evidence type="ECO:0000313" key="8">
    <source>
        <dbReference type="Proteomes" id="UP001597046"/>
    </source>
</evidence>
<dbReference type="Proteomes" id="UP001597046">
    <property type="component" value="Unassembled WGS sequence"/>
</dbReference>
<feature type="chain" id="PRO_5045772229" evidence="5">
    <location>
        <begin position="24"/>
        <end position="356"/>
    </location>
</feature>
<keyword evidence="8" id="KW-1185">Reference proteome</keyword>
<feature type="domain" description="Fe/B12 periplasmic-binding" evidence="6">
    <location>
        <begin position="72"/>
        <end position="349"/>
    </location>
</feature>
<evidence type="ECO:0000256" key="3">
    <source>
        <dbReference type="ARBA" id="ARBA00022448"/>
    </source>
</evidence>
<dbReference type="CDD" id="cd01146">
    <property type="entry name" value="FhuD"/>
    <property type="match status" value="1"/>
</dbReference>
<dbReference type="InterPro" id="IPR002491">
    <property type="entry name" value="ABC_transptr_periplasmic_BD"/>
</dbReference>
<comment type="caution">
    <text evidence="7">The sequence shown here is derived from an EMBL/GenBank/DDBJ whole genome shotgun (WGS) entry which is preliminary data.</text>
</comment>
<dbReference type="PROSITE" id="PS50983">
    <property type="entry name" value="FE_B12_PBP"/>
    <property type="match status" value="1"/>
</dbReference>
<dbReference type="Pfam" id="PF01497">
    <property type="entry name" value="Peripla_BP_2"/>
    <property type="match status" value="1"/>
</dbReference>
<dbReference type="PANTHER" id="PTHR30532:SF24">
    <property type="entry name" value="FERRIC ENTEROBACTIN-BINDING PERIPLASMIC PROTEIN FEPB"/>
    <property type="match status" value="1"/>
</dbReference>
<feature type="signal peptide" evidence="5">
    <location>
        <begin position="1"/>
        <end position="23"/>
    </location>
</feature>
<evidence type="ECO:0000256" key="4">
    <source>
        <dbReference type="ARBA" id="ARBA00022729"/>
    </source>
</evidence>
<gene>
    <name evidence="7" type="ORF">ACFQ2V_19965</name>
</gene>
<proteinExistence type="inferred from homology"/>
<keyword evidence="4 5" id="KW-0732">Signal</keyword>
<reference evidence="8" key="1">
    <citation type="journal article" date="2019" name="Int. J. Syst. Evol. Microbiol.">
        <title>The Global Catalogue of Microorganisms (GCM) 10K type strain sequencing project: providing services to taxonomists for standard genome sequencing and annotation.</title>
        <authorList>
            <consortium name="The Broad Institute Genomics Platform"/>
            <consortium name="The Broad Institute Genome Sequencing Center for Infectious Disease"/>
            <person name="Wu L."/>
            <person name="Ma J."/>
        </authorList>
    </citation>
    <scope>NUCLEOTIDE SEQUENCE [LARGE SCALE GENOMIC DNA]</scope>
    <source>
        <strain evidence="8">CCUG 57508</strain>
    </source>
</reference>
<evidence type="ECO:0000259" key="6">
    <source>
        <dbReference type="PROSITE" id="PS50983"/>
    </source>
</evidence>
<sequence>MSRLRSAIVTATSIAAAAALVLAGCTTGPTDGSAAQTPAGAETAAGAADAAAYPVTLTDAFGSATIAKEPKRVVTLGWSDADHVAALGVAPVGAPKVTWGGNKNLSTDWFDEQLATIGGTQPARFDDADGNPVEEIAKLQPDLILATNSGITKDEYDKLSKLAPVVAYPKVAYGTAWQDSLETIGKALGRSKQAAEVEKRTVAAIDAAKAKYPQLAGKTFIYGYIAPTDLSQIGFYTPSDLRPQMLTQLGMRNAPFVEQRARSSKEFYLSVSSEQAASLTADVFLTYVTADSEVPAMRKDPLVGQVPAIRSGALVATKDQKVGLTMSSPTPLSIPYMTELFVPLVAAAADKADAAR</sequence>
<dbReference type="Gene3D" id="3.40.50.1980">
    <property type="entry name" value="Nitrogenase molybdenum iron protein domain"/>
    <property type="match status" value="2"/>
</dbReference>
<evidence type="ECO:0000256" key="2">
    <source>
        <dbReference type="ARBA" id="ARBA00008814"/>
    </source>
</evidence>
<dbReference type="PANTHER" id="PTHR30532">
    <property type="entry name" value="IRON III DICITRATE-BINDING PERIPLASMIC PROTEIN"/>
    <property type="match status" value="1"/>
</dbReference>
<accession>A0ABW3N340</accession>
<dbReference type="PROSITE" id="PS51257">
    <property type="entry name" value="PROKAR_LIPOPROTEIN"/>
    <property type="match status" value="1"/>
</dbReference>
<name>A0ABW3N340_9MICO</name>
<organism evidence="7 8">
    <name type="scientific">Terrabacter terrigena</name>
    <dbReference type="NCBI Taxonomy" id="574718"/>
    <lineage>
        <taxon>Bacteria</taxon>
        <taxon>Bacillati</taxon>
        <taxon>Actinomycetota</taxon>
        <taxon>Actinomycetes</taxon>
        <taxon>Micrococcales</taxon>
        <taxon>Intrasporangiaceae</taxon>
        <taxon>Terrabacter</taxon>
    </lineage>
</organism>
<evidence type="ECO:0000256" key="1">
    <source>
        <dbReference type="ARBA" id="ARBA00004196"/>
    </source>
</evidence>
<dbReference type="InterPro" id="IPR051313">
    <property type="entry name" value="Bact_iron-sidero_bind"/>
</dbReference>
<evidence type="ECO:0000256" key="5">
    <source>
        <dbReference type="SAM" id="SignalP"/>
    </source>
</evidence>
<dbReference type="RefSeq" id="WP_386054693.1">
    <property type="nucleotide sequence ID" value="NZ_JBHTKH010000021.1"/>
</dbReference>
<comment type="similarity">
    <text evidence="2">Belongs to the bacterial solute-binding protein 8 family.</text>
</comment>
<protein>
    <submittedName>
        <fullName evidence="7">Iron-siderophore ABC transporter substrate-binding protein</fullName>
    </submittedName>
</protein>
<dbReference type="SUPFAM" id="SSF53807">
    <property type="entry name" value="Helical backbone' metal receptor"/>
    <property type="match status" value="1"/>
</dbReference>
<comment type="subcellular location">
    <subcellularLocation>
        <location evidence="1">Cell envelope</location>
    </subcellularLocation>
</comment>
<keyword evidence="3" id="KW-0813">Transport</keyword>
<dbReference type="EMBL" id="JBHTKH010000021">
    <property type="protein sequence ID" value="MFD1056587.1"/>
    <property type="molecule type" value="Genomic_DNA"/>
</dbReference>